<sequence>MFASRIEDHLELGIVFNAMYPDAVRNESLLLQSADRVLHDVYFRRIEISGIRNAELKETFKQRLRVCRVNNSYLAQPTIFAEQLDLGSPDRSLRSKAIQRMADCLSEAEEICADGMEIISGPDVDKNRLEAIEWLADSILTVNEEAKSRRIKLLVEMFDRDVDKKRLIGSVDDTVRLFEKIGSDQNVRLLLDLSHIPMVRADIADAVLRLRPWIGHVHVGSTVMQPNDSKYGDSHPSFGYPAGAIDVEQLATFFKLLGQAEYIHPARSSAVSFELICSPSERQEDLLANAKRTLQLAWRQFLREGGGSESWDDRY</sequence>
<protein>
    <submittedName>
        <fullName evidence="2">TIM barrel protein</fullName>
    </submittedName>
</protein>
<reference evidence="2 3" key="1">
    <citation type="submission" date="2020-08" db="EMBL/GenBank/DDBJ databases">
        <title>Cohnella phylogeny.</title>
        <authorList>
            <person name="Dunlap C."/>
        </authorList>
    </citation>
    <scope>NUCLEOTIDE SEQUENCE [LARGE SCALE GENOMIC DNA]</scope>
    <source>
        <strain evidence="2 3">DSM 25241</strain>
    </source>
</reference>
<evidence type="ECO:0000313" key="2">
    <source>
        <dbReference type="EMBL" id="MBB6637316.1"/>
    </source>
</evidence>
<dbReference type="Gene3D" id="3.20.20.150">
    <property type="entry name" value="Divalent-metal-dependent TIM barrel enzymes"/>
    <property type="match status" value="1"/>
</dbReference>
<keyword evidence="3" id="KW-1185">Reference proteome</keyword>
<name>A0A841T376_9BACL</name>
<proteinExistence type="predicted"/>
<organism evidence="2 3">
    <name type="scientific">Cohnella thailandensis</name>
    <dbReference type="NCBI Taxonomy" id="557557"/>
    <lineage>
        <taxon>Bacteria</taxon>
        <taxon>Bacillati</taxon>
        <taxon>Bacillota</taxon>
        <taxon>Bacilli</taxon>
        <taxon>Bacillales</taxon>
        <taxon>Paenibacillaceae</taxon>
        <taxon>Cohnella</taxon>
    </lineage>
</organism>
<evidence type="ECO:0000259" key="1">
    <source>
        <dbReference type="Pfam" id="PF01261"/>
    </source>
</evidence>
<gene>
    <name evidence="2" type="ORF">H7B67_24575</name>
</gene>
<accession>A0A841T376</accession>
<dbReference type="RefSeq" id="WP_185122525.1">
    <property type="nucleotide sequence ID" value="NZ_JACJVQ010000021.1"/>
</dbReference>
<dbReference type="EMBL" id="JACJVQ010000021">
    <property type="protein sequence ID" value="MBB6637316.1"/>
    <property type="molecule type" value="Genomic_DNA"/>
</dbReference>
<comment type="caution">
    <text evidence="2">The sequence shown here is derived from an EMBL/GenBank/DDBJ whole genome shotgun (WGS) entry which is preliminary data.</text>
</comment>
<dbReference type="InterPro" id="IPR013022">
    <property type="entry name" value="Xyl_isomerase-like_TIM-brl"/>
</dbReference>
<dbReference type="Pfam" id="PF01261">
    <property type="entry name" value="AP_endonuc_2"/>
    <property type="match status" value="1"/>
</dbReference>
<dbReference type="SUPFAM" id="SSF51658">
    <property type="entry name" value="Xylose isomerase-like"/>
    <property type="match status" value="1"/>
</dbReference>
<dbReference type="Proteomes" id="UP000535838">
    <property type="component" value="Unassembled WGS sequence"/>
</dbReference>
<dbReference type="InterPro" id="IPR036237">
    <property type="entry name" value="Xyl_isomerase-like_sf"/>
</dbReference>
<dbReference type="AlphaFoldDB" id="A0A841T376"/>
<feature type="domain" description="Xylose isomerase-like TIM barrel" evidence="1">
    <location>
        <begin position="55"/>
        <end position="262"/>
    </location>
</feature>
<evidence type="ECO:0000313" key="3">
    <source>
        <dbReference type="Proteomes" id="UP000535838"/>
    </source>
</evidence>